<protein>
    <submittedName>
        <fullName evidence="1">Uncharacterized protein</fullName>
    </submittedName>
</protein>
<evidence type="ECO:0000313" key="1">
    <source>
        <dbReference type="EMBL" id="SEM12566.1"/>
    </source>
</evidence>
<name>A0A1H7VTL1_9BACI</name>
<accession>A0A1H7VTL1</accession>
<evidence type="ECO:0000313" key="2">
    <source>
        <dbReference type="Proteomes" id="UP000198553"/>
    </source>
</evidence>
<reference evidence="2" key="1">
    <citation type="submission" date="2016-10" db="EMBL/GenBank/DDBJ databases">
        <authorList>
            <person name="Varghese N."/>
            <person name="Submissions S."/>
        </authorList>
    </citation>
    <scope>NUCLEOTIDE SEQUENCE [LARGE SCALE GENOMIC DNA]</scope>
    <source>
        <strain evidence="2">B48,IBRC-M 10115,DSM 25386,CECT 8001</strain>
    </source>
</reference>
<keyword evidence="2" id="KW-1185">Reference proteome</keyword>
<gene>
    <name evidence="1" type="ORF">SAMN05192533_101110</name>
</gene>
<dbReference type="STRING" id="930146.SAMN05192533_101110"/>
<proteinExistence type="predicted"/>
<dbReference type="AlphaFoldDB" id="A0A1H7VTL1"/>
<dbReference type="EMBL" id="FOBW01000001">
    <property type="protein sequence ID" value="SEM12566.1"/>
    <property type="molecule type" value="Genomic_DNA"/>
</dbReference>
<dbReference type="Proteomes" id="UP000198553">
    <property type="component" value="Unassembled WGS sequence"/>
</dbReference>
<sequence>MSVFFAPTSLSFSLVKDSIIGQTNHTKKKQQAYAHLVSTGLSQILDGAWHLPFYSIPVCKISSR</sequence>
<organism evidence="1 2">
    <name type="scientific">Mesobacillus persicus</name>
    <dbReference type="NCBI Taxonomy" id="930146"/>
    <lineage>
        <taxon>Bacteria</taxon>
        <taxon>Bacillati</taxon>
        <taxon>Bacillota</taxon>
        <taxon>Bacilli</taxon>
        <taxon>Bacillales</taxon>
        <taxon>Bacillaceae</taxon>
        <taxon>Mesobacillus</taxon>
    </lineage>
</organism>